<feature type="transmembrane region" description="Helical" evidence="5">
    <location>
        <begin position="100"/>
        <end position="118"/>
    </location>
</feature>
<feature type="transmembrane region" description="Helical" evidence="5">
    <location>
        <begin position="244"/>
        <end position="264"/>
    </location>
</feature>
<evidence type="ECO:0000256" key="2">
    <source>
        <dbReference type="ARBA" id="ARBA00022692"/>
    </source>
</evidence>
<comment type="caution">
    <text evidence="7">The sequence shown here is derived from an EMBL/GenBank/DDBJ whole genome shotgun (WGS) entry which is preliminary data.</text>
</comment>
<keyword evidence="4 5" id="KW-0472">Membrane</keyword>
<evidence type="ECO:0000256" key="1">
    <source>
        <dbReference type="ARBA" id="ARBA00004141"/>
    </source>
</evidence>
<feature type="transmembrane region" description="Helical" evidence="5">
    <location>
        <begin position="42"/>
        <end position="62"/>
    </location>
</feature>
<dbReference type="EMBL" id="JAUCMN010000006">
    <property type="protein sequence ID" value="MDM7892034.1"/>
    <property type="molecule type" value="Genomic_DNA"/>
</dbReference>
<dbReference type="Pfam" id="PF04932">
    <property type="entry name" value="Wzy_C"/>
    <property type="match status" value="1"/>
</dbReference>
<dbReference type="GO" id="GO:0016874">
    <property type="term" value="F:ligase activity"/>
    <property type="evidence" value="ECO:0007669"/>
    <property type="project" value="UniProtKB-KW"/>
</dbReference>
<evidence type="ECO:0000256" key="4">
    <source>
        <dbReference type="ARBA" id="ARBA00023136"/>
    </source>
</evidence>
<sequence>MTALVLVGVAVVAVLAVKRVVVGVLAAFVAFVFVPEATSAALTGGLNLGALVVLAVATLQLATRLPQYLADLTAAPALSVVGSVFVAGAAVTAAADSAAVAGPFLTTVVTPPLGYLLVQRAVKEDRRAGRLLGHTVLGLATIEAGVSLAVQIGALRQPYLDAFEEAYWWTPDFQRALGTMDHPLTLGLFLAAALPLATGLRLDRTAGAVCLLLLCTIVATQSRAALVAGLLGLIGVVARRRMPFLHGAAVLTAGAAAVMVILAVSPSLLVDFAAKLADDDGSADARFTGITVGLPAAFASPLLGGGADEATETARDLGLGTSFENPLIMIALDWGALPAVALVASQVMMLLRARSGTSVPGGAMTAAVVVVCAETFSSIAVPGGLPTLACMLAGFAIEGVDSTARQQECRPSADELRAIR</sequence>
<evidence type="ECO:0000256" key="5">
    <source>
        <dbReference type="SAM" id="Phobius"/>
    </source>
</evidence>
<feature type="transmembrane region" description="Helical" evidence="5">
    <location>
        <begin position="74"/>
        <end position="94"/>
    </location>
</feature>
<comment type="subcellular location">
    <subcellularLocation>
        <location evidence="1">Membrane</location>
        <topology evidence="1">Multi-pass membrane protein</topology>
    </subcellularLocation>
</comment>
<evidence type="ECO:0000313" key="7">
    <source>
        <dbReference type="EMBL" id="MDM7892034.1"/>
    </source>
</evidence>
<evidence type="ECO:0000256" key="3">
    <source>
        <dbReference type="ARBA" id="ARBA00022989"/>
    </source>
</evidence>
<dbReference type="Proteomes" id="UP001236404">
    <property type="component" value="Unassembled WGS sequence"/>
</dbReference>
<protein>
    <submittedName>
        <fullName evidence="7">O-antigen ligase family protein</fullName>
    </submittedName>
</protein>
<gene>
    <name evidence="7" type="ORF">QUG93_10080</name>
</gene>
<reference evidence="7 8" key="1">
    <citation type="submission" date="2023-06" db="EMBL/GenBank/DDBJ databases">
        <authorList>
            <person name="Feng G."/>
            <person name="Li J."/>
            <person name="Zhu H."/>
        </authorList>
    </citation>
    <scope>NUCLEOTIDE SEQUENCE [LARGE SCALE GENOMIC DNA]</scope>
    <source>
        <strain evidence="7 8">RHCKG28</strain>
    </source>
</reference>
<keyword evidence="8" id="KW-1185">Reference proteome</keyword>
<name>A0ABT7TTA7_9MICO</name>
<keyword evidence="2 5" id="KW-0812">Transmembrane</keyword>
<accession>A0ABT7TTA7</accession>
<dbReference type="InterPro" id="IPR007016">
    <property type="entry name" value="O-antigen_ligase-rel_domated"/>
</dbReference>
<proteinExistence type="predicted"/>
<feature type="transmembrane region" description="Helical" evidence="5">
    <location>
        <begin position="206"/>
        <end position="237"/>
    </location>
</feature>
<evidence type="ECO:0000259" key="6">
    <source>
        <dbReference type="Pfam" id="PF04932"/>
    </source>
</evidence>
<dbReference type="RefSeq" id="WP_289473771.1">
    <property type="nucleotide sequence ID" value="NZ_JAUCMN010000006.1"/>
</dbReference>
<organism evidence="7 8">
    <name type="scientific">Curtobacterium caseinilyticum</name>
    <dbReference type="NCBI Taxonomy" id="3055137"/>
    <lineage>
        <taxon>Bacteria</taxon>
        <taxon>Bacillati</taxon>
        <taxon>Actinomycetota</taxon>
        <taxon>Actinomycetes</taxon>
        <taxon>Micrococcales</taxon>
        <taxon>Microbacteriaceae</taxon>
        <taxon>Curtobacterium</taxon>
    </lineage>
</organism>
<feature type="transmembrane region" description="Helical" evidence="5">
    <location>
        <begin position="327"/>
        <end position="351"/>
    </location>
</feature>
<evidence type="ECO:0000313" key="8">
    <source>
        <dbReference type="Proteomes" id="UP001236404"/>
    </source>
</evidence>
<keyword evidence="3 5" id="KW-1133">Transmembrane helix</keyword>
<feature type="domain" description="O-antigen ligase-related" evidence="6">
    <location>
        <begin position="209"/>
        <end position="309"/>
    </location>
</feature>
<keyword evidence="7" id="KW-0436">Ligase</keyword>